<dbReference type="InterPro" id="IPR037171">
    <property type="entry name" value="NagB/RpiA_transferase-like"/>
</dbReference>
<dbReference type="Gene3D" id="1.10.10.10">
    <property type="entry name" value="Winged helix-like DNA-binding domain superfamily/Winged helix DNA-binding domain"/>
    <property type="match status" value="1"/>
</dbReference>
<dbReference type="SMART" id="SM01134">
    <property type="entry name" value="DeoRC"/>
    <property type="match status" value="1"/>
</dbReference>
<keyword evidence="2" id="KW-0238">DNA-binding</keyword>
<organism evidence="6 7">
    <name type="scientific">Aquibium carbonis</name>
    <dbReference type="NCBI Taxonomy" id="2495581"/>
    <lineage>
        <taxon>Bacteria</taxon>
        <taxon>Pseudomonadati</taxon>
        <taxon>Pseudomonadota</taxon>
        <taxon>Alphaproteobacteria</taxon>
        <taxon>Hyphomicrobiales</taxon>
        <taxon>Phyllobacteriaceae</taxon>
        <taxon>Aquibium</taxon>
    </lineage>
</organism>
<dbReference type="PRINTS" id="PR00037">
    <property type="entry name" value="HTHLACR"/>
</dbReference>
<feature type="region of interest" description="Disordered" evidence="4">
    <location>
        <begin position="1"/>
        <end position="21"/>
    </location>
</feature>
<evidence type="ECO:0000256" key="2">
    <source>
        <dbReference type="ARBA" id="ARBA00023125"/>
    </source>
</evidence>
<gene>
    <name evidence="6" type="ORF">EJC49_21695</name>
</gene>
<dbReference type="EMBL" id="RWKW01000099">
    <property type="protein sequence ID" value="RST83876.1"/>
    <property type="molecule type" value="Genomic_DNA"/>
</dbReference>
<dbReference type="PROSITE" id="PS00894">
    <property type="entry name" value="HTH_DEOR_1"/>
    <property type="match status" value="1"/>
</dbReference>
<dbReference type="InterPro" id="IPR014036">
    <property type="entry name" value="DeoR-like_C"/>
</dbReference>
<keyword evidence="7" id="KW-1185">Reference proteome</keyword>
<dbReference type="Pfam" id="PF08220">
    <property type="entry name" value="HTH_DeoR"/>
    <property type="match status" value="1"/>
</dbReference>
<dbReference type="InterPro" id="IPR050313">
    <property type="entry name" value="Carb_Metab_HTH_regulators"/>
</dbReference>
<dbReference type="GO" id="GO:0003700">
    <property type="term" value="F:DNA-binding transcription factor activity"/>
    <property type="evidence" value="ECO:0007669"/>
    <property type="project" value="InterPro"/>
</dbReference>
<evidence type="ECO:0000313" key="6">
    <source>
        <dbReference type="EMBL" id="RST83876.1"/>
    </source>
</evidence>
<evidence type="ECO:0000256" key="3">
    <source>
        <dbReference type="ARBA" id="ARBA00023163"/>
    </source>
</evidence>
<reference evidence="6 7" key="1">
    <citation type="submission" date="2018-12" db="EMBL/GenBank/DDBJ databases">
        <title>Mesorhizobium carbonis sp. nov., isolated from coal mine water.</title>
        <authorList>
            <person name="Xin W."/>
            <person name="Xu Z."/>
            <person name="Xiang F."/>
            <person name="Zhang J."/>
            <person name="Xi L."/>
            <person name="Liu J."/>
        </authorList>
    </citation>
    <scope>NUCLEOTIDE SEQUENCE [LARGE SCALE GENOMIC DNA]</scope>
    <source>
        <strain evidence="6 7">B2.3</strain>
    </source>
</reference>
<dbReference type="GO" id="GO:0003677">
    <property type="term" value="F:DNA binding"/>
    <property type="evidence" value="ECO:0007669"/>
    <property type="project" value="UniProtKB-KW"/>
</dbReference>
<name>A0A429YQZ0_9HYPH</name>
<dbReference type="Pfam" id="PF00455">
    <property type="entry name" value="DeoRC"/>
    <property type="match status" value="1"/>
</dbReference>
<dbReference type="InterPro" id="IPR001034">
    <property type="entry name" value="DeoR_HTH"/>
</dbReference>
<dbReference type="OrthoDB" id="31600at2"/>
<protein>
    <submittedName>
        <fullName evidence="6">DeoR/GlpR transcriptional regulator</fullName>
    </submittedName>
</protein>
<evidence type="ECO:0000256" key="1">
    <source>
        <dbReference type="ARBA" id="ARBA00023015"/>
    </source>
</evidence>
<dbReference type="SMART" id="SM00420">
    <property type="entry name" value="HTH_DEOR"/>
    <property type="match status" value="1"/>
</dbReference>
<dbReference type="SUPFAM" id="SSF46785">
    <property type="entry name" value="Winged helix' DNA-binding domain"/>
    <property type="match status" value="1"/>
</dbReference>
<accession>A0A429YQZ0</accession>
<dbReference type="AlphaFoldDB" id="A0A429YQZ0"/>
<dbReference type="Proteomes" id="UP000278398">
    <property type="component" value="Unassembled WGS sequence"/>
</dbReference>
<keyword evidence="3" id="KW-0804">Transcription</keyword>
<dbReference type="SUPFAM" id="SSF100950">
    <property type="entry name" value="NagB/RpiA/CoA transferase-like"/>
    <property type="match status" value="1"/>
</dbReference>
<proteinExistence type="predicted"/>
<feature type="domain" description="HTH deoR-type" evidence="5">
    <location>
        <begin position="161"/>
        <end position="216"/>
    </location>
</feature>
<dbReference type="InterPro" id="IPR036390">
    <property type="entry name" value="WH_DNA-bd_sf"/>
</dbReference>
<evidence type="ECO:0000259" key="5">
    <source>
        <dbReference type="PROSITE" id="PS51000"/>
    </source>
</evidence>
<sequence length="412" mass="44733">MMVDTMAAVRSSRARRRSDTRRGWRSREASWAWTFCNIVLLLRFWPGRRMTTVTKPPRGGPTVACRVLGDQPSARAFVPLARHLRAVVSSRRCPSLALAGRANVPIDPRPVGLRGANDRFRAYSDRCHSGFILPCEQGPVPARTESGPLAELLDRATHALAPQRQARLLEQLGRQTYVEVQDLCAALGVSEATIRRDLTELEARGLLKRTHGGALSIQQVARDYSNADRKVLRNEEKARIAAATAELVVDGDAVFIDSGTTTVQVARQLCQRDTLTFVTNGLDVFACLAAARASRLYMIGGEYVEVNHGFGGPLAADAIRQFSVDKAILSVSAVDLARGQVSIAAPAMVPAQRAMIEIAQTVIVVADHSKFERGALAVIAALDAIDYVVTNTATRALLDDMPAALRGKMIFA</sequence>
<dbReference type="PANTHER" id="PTHR30363:SF44">
    <property type="entry name" value="AGA OPERON TRANSCRIPTIONAL REPRESSOR-RELATED"/>
    <property type="match status" value="1"/>
</dbReference>
<dbReference type="PROSITE" id="PS51000">
    <property type="entry name" value="HTH_DEOR_2"/>
    <property type="match status" value="1"/>
</dbReference>
<evidence type="ECO:0000313" key="7">
    <source>
        <dbReference type="Proteomes" id="UP000278398"/>
    </source>
</evidence>
<dbReference type="Gene3D" id="3.40.50.1360">
    <property type="match status" value="1"/>
</dbReference>
<comment type="caution">
    <text evidence="6">The sequence shown here is derived from an EMBL/GenBank/DDBJ whole genome shotgun (WGS) entry which is preliminary data.</text>
</comment>
<dbReference type="PANTHER" id="PTHR30363">
    <property type="entry name" value="HTH-TYPE TRANSCRIPTIONAL REGULATOR SRLR-RELATED"/>
    <property type="match status" value="1"/>
</dbReference>
<evidence type="ECO:0000256" key="4">
    <source>
        <dbReference type="SAM" id="MobiDB-lite"/>
    </source>
</evidence>
<dbReference type="InterPro" id="IPR036388">
    <property type="entry name" value="WH-like_DNA-bd_sf"/>
</dbReference>
<dbReference type="InterPro" id="IPR018356">
    <property type="entry name" value="Tscrpt_reg_HTH_DeoR_CS"/>
</dbReference>
<keyword evidence="1" id="KW-0805">Transcription regulation</keyword>